<proteinExistence type="predicted"/>
<name>A0A4Q2JJB9_9MICO</name>
<protein>
    <submittedName>
        <fullName evidence="2">Uncharacterized protein</fullName>
    </submittedName>
</protein>
<keyword evidence="3" id="KW-1185">Reference proteome</keyword>
<reference evidence="2 3" key="1">
    <citation type="submission" date="2019-01" db="EMBL/GenBank/DDBJ databases">
        <authorList>
            <person name="Li J."/>
        </authorList>
    </citation>
    <scope>NUCLEOTIDE SEQUENCE [LARGE SCALE GENOMIC DNA]</scope>
    <source>
        <strain evidence="2 3">CGMCC 4.7180</strain>
    </source>
</reference>
<organism evidence="2 3">
    <name type="scientific">Agromyces binzhouensis</name>
    <dbReference type="NCBI Taxonomy" id="1817495"/>
    <lineage>
        <taxon>Bacteria</taxon>
        <taxon>Bacillati</taxon>
        <taxon>Actinomycetota</taxon>
        <taxon>Actinomycetes</taxon>
        <taxon>Micrococcales</taxon>
        <taxon>Microbacteriaceae</taxon>
        <taxon>Agromyces</taxon>
    </lineage>
</organism>
<keyword evidence="1" id="KW-0812">Transmembrane</keyword>
<dbReference type="RefSeq" id="WP_165307635.1">
    <property type="nucleotide sequence ID" value="NZ_SDPL01000199.1"/>
</dbReference>
<keyword evidence="1" id="KW-1133">Transmembrane helix</keyword>
<feature type="transmembrane region" description="Helical" evidence="1">
    <location>
        <begin position="15"/>
        <end position="33"/>
    </location>
</feature>
<accession>A0A4Q2JJB9</accession>
<gene>
    <name evidence="2" type="ORF">ESO86_10525</name>
</gene>
<dbReference type="AlphaFoldDB" id="A0A4Q2JJB9"/>
<keyword evidence="1" id="KW-0472">Membrane</keyword>
<sequence length="83" mass="9147">MSVVGCRNVTIVDAGTLWSVVIGFVVAFAFYRLRLRVGRRERRQDFAGRLQIAASRVLLECDPIAYRCTHADLAGEIACDCGA</sequence>
<dbReference type="EMBL" id="SDPL01000199">
    <property type="protein sequence ID" value="RXZ46874.1"/>
    <property type="molecule type" value="Genomic_DNA"/>
</dbReference>
<evidence type="ECO:0000256" key="1">
    <source>
        <dbReference type="SAM" id="Phobius"/>
    </source>
</evidence>
<dbReference type="Proteomes" id="UP000292881">
    <property type="component" value="Unassembled WGS sequence"/>
</dbReference>
<evidence type="ECO:0000313" key="3">
    <source>
        <dbReference type="Proteomes" id="UP000292881"/>
    </source>
</evidence>
<evidence type="ECO:0000313" key="2">
    <source>
        <dbReference type="EMBL" id="RXZ46874.1"/>
    </source>
</evidence>
<comment type="caution">
    <text evidence="2">The sequence shown here is derived from an EMBL/GenBank/DDBJ whole genome shotgun (WGS) entry which is preliminary data.</text>
</comment>